<evidence type="ECO:0000313" key="3">
    <source>
        <dbReference type="EMBL" id="MFH5212065.1"/>
    </source>
</evidence>
<dbReference type="CDD" id="cd01097">
    <property type="entry name" value="Tetrahydromethanopterin_reductase"/>
    <property type="match status" value="1"/>
</dbReference>
<dbReference type="RefSeq" id="WP_395119078.1">
    <property type="nucleotide sequence ID" value="NZ_JBIMSN010000023.1"/>
</dbReference>
<dbReference type="InterPro" id="IPR050564">
    <property type="entry name" value="F420-G6PD/mer"/>
</dbReference>
<dbReference type="PANTHER" id="PTHR43244:SF1">
    <property type="entry name" value="5,10-METHYLENETETRAHYDROMETHANOPTERIN REDUCTASE"/>
    <property type="match status" value="1"/>
</dbReference>
<evidence type="ECO:0000313" key="4">
    <source>
        <dbReference type="EMBL" id="MFH5228023.1"/>
    </source>
</evidence>
<gene>
    <name evidence="5" type="ORF">ACHIPV_21560</name>
    <name evidence="3" type="ORF">ACHIPZ_28255</name>
    <name evidence="4" type="ORF">ACHIRB_05380</name>
</gene>
<organism evidence="3 6">
    <name type="scientific">Antrihabitans spumae</name>
    <dbReference type="NCBI Taxonomy" id="3373370"/>
    <lineage>
        <taxon>Bacteria</taxon>
        <taxon>Bacillati</taxon>
        <taxon>Actinomycetota</taxon>
        <taxon>Actinomycetes</taxon>
        <taxon>Mycobacteriales</taxon>
        <taxon>Nocardiaceae</taxon>
        <taxon>Antrihabitans</taxon>
    </lineage>
</organism>
<keyword evidence="8" id="KW-1185">Reference proteome</keyword>
<dbReference type="Pfam" id="PF00296">
    <property type="entry name" value="Bac_luciferase"/>
    <property type="match status" value="1"/>
</dbReference>
<evidence type="ECO:0000313" key="7">
    <source>
        <dbReference type="Proteomes" id="UP001609176"/>
    </source>
</evidence>
<dbReference type="EMBL" id="JBIMSN010000023">
    <property type="protein sequence ID" value="MFH5228023.1"/>
    <property type="molecule type" value="Genomic_DNA"/>
</dbReference>
<proteinExistence type="predicted"/>
<evidence type="ECO:0000313" key="6">
    <source>
        <dbReference type="Proteomes" id="UP001609175"/>
    </source>
</evidence>
<dbReference type="InterPro" id="IPR036661">
    <property type="entry name" value="Luciferase-like_sf"/>
</dbReference>
<dbReference type="Proteomes" id="UP001609219">
    <property type="component" value="Unassembled WGS sequence"/>
</dbReference>
<reference evidence="6 7" key="1">
    <citation type="submission" date="2024-10" db="EMBL/GenBank/DDBJ databases">
        <authorList>
            <person name="Riesco R."/>
        </authorList>
    </citation>
    <scope>NUCLEOTIDE SEQUENCE [LARGE SCALE GENOMIC DNA]</scope>
    <source>
        <strain evidence="5 7">NCIMB 15448</strain>
        <strain evidence="3 6">NCIMB 15449</strain>
        <strain evidence="4 8">NCIMB 15450</strain>
    </source>
</reference>
<dbReference type="Proteomes" id="UP001609175">
    <property type="component" value="Unassembled WGS sequence"/>
</dbReference>
<evidence type="ECO:0000259" key="2">
    <source>
        <dbReference type="Pfam" id="PF00296"/>
    </source>
</evidence>
<comment type="caution">
    <text evidence="3">The sequence shown here is derived from an EMBL/GenBank/DDBJ whole genome shotgun (WGS) entry which is preliminary data.</text>
</comment>
<accession>A0ABW7JYT6</accession>
<evidence type="ECO:0000313" key="8">
    <source>
        <dbReference type="Proteomes" id="UP001609219"/>
    </source>
</evidence>
<dbReference type="Gene3D" id="3.20.20.30">
    <property type="entry name" value="Luciferase-like domain"/>
    <property type="match status" value="1"/>
</dbReference>
<evidence type="ECO:0000313" key="5">
    <source>
        <dbReference type="EMBL" id="MFH5244436.1"/>
    </source>
</evidence>
<evidence type="ECO:0000256" key="1">
    <source>
        <dbReference type="ARBA" id="ARBA00023002"/>
    </source>
</evidence>
<feature type="domain" description="Luciferase-like" evidence="2">
    <location>
        <begin position="8"/>
        <end position="283"/>
    </location>
</feature>
<dbReference type="InterPro" id="IPR011251">
    <property type="entry name" value="Luciferase-like_dom"/>
</dbReference>
<name>A0ABW7JYT6_9NOCA</name>
<dbReference type="SUPFAM" id="SSF51679">
    <property type="entry name" value="Bacterial luciferase-like"/>
    <property type="match status" value="1"/>
</dbReference>
<dbReference type="EMBL" id="JBIMSO010000142">
    <property type="protein sequence ID" value="MFH5212065.1"/>
    <property type="molecule type" value="Genomic_DNA"/>
</dbReference>
<keyword evidence="1" id="KW-0560">Oxidoreductase</keyword>
<sequence length="314" mass="33567">METRRDVIVATARRAEELGFEIFSLAEGWGHDSTLLLTEVALQTSRISLVSGVLSVWSRTPAALAMSAATLDEISGGRAILGLGASSRAMTEGLHDMAFERPVAKLREVAGEVRSILAGERVHIDPSRQARPMKLGLAAAPELPIWIAGSGKLSTRVVAEHGDGWYPLFLTQERLRERAGEIKSLRVGRPPITVAAGPFAVADADPQIARNIAASCLAWYICAMGDGYAELIADQGFGDEVRAIRDANPRPSPTRSIVPPEAEAALDAFTAHGTPDQVRATFDRWTPDADIQMVVLPAGISWETIETTLVAAAG</sequence>
<dbReference type="PANTHER" id="PTHR43244">
    <property type="match status" value="1"/>
</dbReference>
<dbReference type="Proteomes" id="UP001609176">
    <property type="component" value="Unassembled WGS sequence"/>
</dbReference>
<protein>
    <submittedName>
        <fullName evidence="3">LLM class flavin-dependent oxidoreductase</fullName>
    </submittedName>
</protein>
<dbReference type="EMBL" id="JBIMSP010000043">
    <property type="protein sequence ID" value="MFH5244436.1"/>
    <property type="molecule type" value="Genomic_DNA"/>
</dbReference>